<feature type="region of interest" description="Disordered" evidence="1">
    <location>
        <begin position="356"/>
        <end position="391"/>
    </location>
</feature>
<feature type="domain" description="DDE-1" evidence="2">
    <location>
        <begin position="129"/>
        <end position="271"/>
    </location>
</feature>
<evidence type="ECO:0000313" key="4">
    <source>
        <dbReference type="Proteomes" id="UP001283361"/>
    </source>
</evidence>
<sequence>MVRTDMYKRTTNRGTFSREDILIAVDDHRGLKMDKQELTARGFMNRHGKELSLRTPEATSLQRMTSFNRLNVNAFYNNLEEALKNGFTADNIWNIDETGVTTVQSPTKQIVKKGDKRVGAVVAQERGTLVTVCCGISASGNHIPPFLIFPRVNAQDHWRMMLPPGSLVEGHPKATGWITRENFLSYLKHFVKHTKPTEDSPVLLLLDNQQSHISLDAINYCRERHVTMLSFPPHCSHELQPLDKTVYGPFKTFCNQAADRWCHDATNRGKPMAIHTLPSIVNYGFTHAFSQKNILSGFKSTGIYPFDRNVIPEDRYLPSYTTDRPLPETESNAGCSPSTVSTEIAITVAEATAQASMTKAATPESTAADTTVSLPQASPTTPGTPKDKTSVSFLSPFALRPFGKAPPRKQTKRKKDDYVLAAFEQKGGIQYLIGIAIADENKDSDGDVEVDVSFMRKSSKVENKFVKPNVEDIGSVPKHNIHAILPPPVATGPSRTKSGLVFNIDFSKIKLWR</sequence>
<proteinExistence type="predicted"/>
<dbReference type="GO" id="GO:0005634">
    <property type="term" value="C:nucleus"/>
    <property type="evidence" value="ECO:0007669"/>
    <property type="project" value="TreeGrafter"/>
</dbReference>
<dbReference type="AlphaFoldDB" id="A0AAE0YQY9"/>
<dbReference type="PANTHER" id="PTHR19303">
    <property type="entry name" value="TRANSPOSON"/>
    <property type="match status" value="1"/>
</dbReference>
<dbReference type="EMBL" id="JAWDGP010005603">
    <property type="protein sequence ID" value="KAK3755242.1"/>
    <property type="molecule type" value="Genomic_DNA"/>
</dbReference>
<feature type="region of interest" description="Disordered" evidence="1">
    <location>
        <begin position="319"/>
        <end position="338"/>
    </location>
</feature>
<dbReference type="Proteomes" id="UP001283361">
    <property type="component" value="Unassembled WGS sequence"/>
</dbReference>
<feature type="compositionally biased region" description="Polar residues" evidence="1">
    <location>
        <begin position="356"/>
        <end position="383"/>
    </location>
</feature>
<dbReference type="PANTHER" id="PTHR19303:SF74">
    <property type="entry name" value="POGO TRANSPOSABLE ELEMENT WITH KRAB DOMAIN"/>
    <property type="match status" value="1"/>
</dbReference>
<feature type="compositionally biased region" description="Polar residues" evidence="1">
    <location>
        <begin position="329"/>
        <end position="338"/>
    </location>
</feature>
<gene>
    <name evidence="3" type="ORF">RRG08_027500</name>
</gene>
<evidence type="ECO:0000256" key="1">
    <source>
        <dbReference type="SAM" id="MobiDB-lite"/>
    </source>
</evidence>
<reference evidence="3" key="1">
    <citation type="journal article" date="2023" name="G3 (Bethesda)">
        <title>A reference genome for the long-term kleptoplast-retaining sea slug Elysia crispata morphotype clarki.</title>
        <authorList>
            <person name="Eastman K.E."/>
            <person name="Pendleton A.L."/>
            <person name="Shaikh M.A."/>
            <person name="Suttiyut T."/>
            <person name="Ogas R."/>
            <person name="Tomko P."/>
            <person name="Gavelis G."/>
            <person name="Widhalm J.R."/>
            <person name="Wisecaver J.H."/>
        </authorList>
    </citation>
    <scope>NUCLEOTIDE SEQUENCE</scope>
    <source>
        <strain evidence="3">ECLA1</strain>
    </source>
</reference>
<name>A0AAE0YQY9_9GAST</name>
<dbReference type="Pfam" id="PF03184">
    <property type="entry name" value="DDE_1"/>
    <property type="match status" value="1"/>
</dbReference>
<dbReference type="InterPro" id="IPR050863">
    <property type="entry name" value="CenT-Element_Derived"/>
</dbReference>
<protein>
    <recommendedName>
        <fullName evidence="2">DDE-1 domain-containing protein</fullName>
    </recommendedName>
</protein>
<dbReference type="InterPro" id="IPR004875">
    <property type="entry name" value="DDE_SF_endonuclease_dom"/>
</dbReference>
<dbReference type="GO" id="GO:0003677">
    <property type="term" value="F:DNA binding"/>
    <property type="evidence" value="ECO:0007669"/>
    <property type="project" value="TreeGrafter"/>
</dbReference>
<comment type="caution">
    <text evidence="3">The sequence shown here is derived from an EMBL/GenBank/DDBJ whole genome shotgun (WGS) entry which is preliminary data.</text>
</comment>
<dbReference type="InterPro" id="IPR036397">
    <property type="entry name" value="RNaseH_sf"/>
</dbReference>
<organism evidence="3 4">
    <name type="scientific">Elysia crispata</name>
    <name type="common">lettuce slug</name>
    <dbReference type="NCBI Taxonomy" id="231223"/>
    <lineage>
        <taxon>Eukaryota</taxon>
        <taxon>Metazoa</taxon>
        <taxon>Spiralia</taxon>
        <taxon>Lophotrochozoa</taxon>
        <taxon>Mollusca</taxon>
        <taxon>Gastropoda</taxon>
        <taxon>Heterobranchia</taxon>
        <taxon>Euthyneura</taxon>
        <taxon>Panpulmonata</taxon>
        <taxon>Sacoglossa</taxon>
        <taxon>Placobranchoidea</taxon>
        <taxon>Plakobranchidae</taxon>
        <taxon>Elysia</taxon>
    </lineage>
</organism>
<evidence type="ECO:0000259" key="2">
    <source>
        <dbReference type="Pfam" id="PF03184"/>
    </source>
</evidence>
<accession>A0AAE0YQY9</accession>
<evidence type="ECO:0000313" key="3">
    <source>
        <dbReference type="EMBL" id="KAK3755242.1"/>
    </source>
</evidence>
<keyword evidence="4" id="KW-1185">Reference proteome</keyword>
<dbReference type="Gene3D" id="3.30.420.10">
    <property type="entry name" value="Ribonuclease H-like superfamily/Ribonuclease H"/>
    <property type="match status" value="1"/>
</dbReference>